<dbReference type="STRING" id="43989.cce_0014"/>
<dbReference type="HOGENOM" id="CLU_063430_1_0_3"/>
<name>B1WYD6_CROS5</name>
<dbReference type="GO" id="GO:0043565">
    <property type="term" value="F:sequence-specific DNA binding"/>
    <property type="evidence" value="ECO:0007669"/>
    <property type="project" value="TreeGrafter"/>
</dbReference>
<comment type="similarity">
    <text evidence="1">Belongs to the N(4)/N(6)-methyltransferase family.</text>
</comment>
<dbReference type="AlphaFoldDB" id="B1WYD6"/>
<proteinExistence type="inferred from homology"/>
<dbReference type="EMBL" id="CP000806">
    <property type="protein sequence ID" value="ACB49366.1"/>
    <property type="molecule type" value="Genomic_DNA"/>
</dbReference>
<dbReference type="EC" id="2.1.1.72" evidence="2"/>
<accession>B1WYD6</accession>
<evidence type="ECO:0000256" key="4">
    <source>
        <dbReference type="ARBA" id="ARBA00022679"/>
    </source>
</evidence>
<dbReference type="GO" id="GO:0009307">
    <property type="term" value="P:DNA restriction-modification system"/>
    <property type="evidence" value="ECO:0007669"/>
    <property type="project" value="InterPro"/>
</dbReference>
<evidence type="ECO:0000256" key="3">
    <source>
        <dbReference type="ARBA" id="ARBA00022603"/>
    </source>
</evidence>
<dbReference type="REBASE" id="17678">
    <property type="entry name" value="M.Csp68KORF14P"/>
</dbReference>
<evidence type="ECO:0000256" key="2">
    <source>
        <dbReference type="ARBA" id="ARBA00011900"/>
    </source>
</evidence>
<keyword evidence="4" id="KW-0808">Transferase</keyword>
<gene>
    <name evidence="8" type="ordered locus">cce_0014</name>
</gene>
<dbReference type="GO" id="GO:1904047">
    <property type="term" value="F:S-adenosyl-L-methionine binding"/>
    <property type="evidence" value="ECO:0007669"/>
    <property type="project" value="TreeGrafter"/>
</dbReference>
<sequence>MIKLVQSMDQQKQPKKKTNSPFRYPGGKFYARKLILASLPEHDSYCEPFAGGASIFFAKPTVKNNILNDKDEDLVNCYISIRDHVEKLISLLDGIPAKKELHSYYKNEFQPQNDLERAMRWYYLNRTSYSGIMKPQNCYWGYGDKYSMRPENWPYHLRTTSERLQGVDIYCLDFEELIGSLSDGYFLFIDPPYFNADQDKFYTCSFTTEDHQRLCSLLQKNKSKYNFLITYDNSPEIKEMYNWCVSVQDNQWNYTINRTDDQQNSRNLGDGYKGSRYKGRELFITNYDINSVVGITPLNLDQQGTKINSTENRYLQLSLFEN</sequence>
<feature type="region of interest" description="Disordered" evidence="7">
    <location>
        <begin position="1"/>
        <end position="23"/>
    </location>
</feature>
<dbReference type="GO" id="GO:0006298">
    <property type="term" value="P:mismatch repair"/>
    <property type="evidence" value="ECO:0007669"/>
    <property type="project" value="TreeGrafter"/>
</dbReference>
<keyword evidence="9" id="KW-1185">Reference proteome</keyword>
<evidence type="ECO:0000256" key="7">
    <source>
        <dbReference type="SAM" id="MobiDB-lite"/>
    </source>
</evidence>
<dbReference type="SUPFAM" id="SSF53335">
    <property type="entry name" value="S-adenosyl-L-methionine-dependent methyltransferases"/>
    <property type="match status" value="1"/>
</dbReference>
<comment type="catalytic activity">
    <reaction evidence="6">
        <text>a 2'-deoxyadenosine in DNA + S-adenosyl-L-methionine = an N(6)-methyl-2'-deoxyadenosine in DNA + S-adenosyl-L-homocysteine + H(+)</text>
        <dbReference type="Rhea" id="RHEA:15197"/>
        <dbReference type="Rhea" id="RHEA-COMP:12418"/>
        <dbReference type="Rhea" id="RHEA-COMP:12419"/>
        <dbReference type="ChEBI" id="CHEBI:15378"/>
        <dbReference type="ChEBI" id="CHEBI:57856"/>
        <dbReference type="ChEBI" id="CHEBI:59789"/>
        <dbReference type="ChEBI" id="CHEBI:90615"/>
        <dbReference type="ChEBI" id="CHEBI:90616"/>
        <dbReference type="EC" id="2.1.1.72"/>
    </reaction>
</comment>
<evidence type="ECO:0000256" key="6">
    <source>
        <dbReference type="ARBA" id="ARBA00047942"/>
    </source>
</evidence>
<evidence type="ECO:0000313" key="8">
    <source>
        <dbReference type="EMBL" id="ACB49366.1"/>
    </source>
</evidence>
<dbReference type="GO" id="GO:0032259">
    <property type="term" value="P:methylation"/>
    <property type="evidence" value="ECO:0007669"/>
    <property type="project" value="UniProtKB-KW"/>
</dbReference>
<dbReference type="Pfam" id="PF02086">
    <property type="entry name" value="MethyltransfD12"/>
    <property type="match status" value="1"/>
</dbReference>
<keyword evidence="5" id="KW-0949">S-adenosyl-L-methionine</keyword>
<dbReference type="eggNOG" id="COG0338">
    <property type="taxonomic scope" value="Bacteria"/>
</dbReference>
<evidence type="ECO:0000256" key="5">
    <source>
        <dbReference type="ARBA" id="ARBA00022691"/>
    </source>
</evidence>
<dbReference type="KEGG" id="cyt:cce_0014"/>
<reference evidence="8 9" key="1">
    <citation type="journal article" date="2008" name="Proc. Natl. Acad. Sci. U.S.A.">
        <title>The genome of Cyanothece 51142, a unicellular diazotrophic cyanobacterium important in the marine nitrogen cycle.</title>
        <authorList>
            <person name="Welsh E.A."/>
            <person name="Liberton M."/>
            <person name="Stoeckel J."/>
            <person name="Loh T."/>
            <person name="Elvitigala T."/>
            <person name="Wang C."/>
            <person name="Wollam A."/>
            <person name="Fulton R.S."/>
            <person name="Clifton S.W."/>
            <person name="Jacobs J.M."/>
            <person name="Aurora R."/>
            <person name="Ghosh B.K."/>
            <person name="Sherman L.A."/>
            <person name="Smith R.D."/>
            <person name="Wilson R.K."/>
            <person name="Pakrasi H.B."/>
        </authorList>
    </citation>
    <scope>NUCLEOTIDE SEQUENCE [LARGE SCALE GENOMIC DNA]</scope>
    <source>
        <strain evidence="9">ATCC 51142 / BH68</strain>
    </source>
</reference>
<dbReference type="Proteomes" id="UP000001203">
    <property type="component" value="Chromosome circular"/>
</dbReference>
<dbReference type="InterPro" id="IPR029063">
    <property type="entry name" value="SAM-dependent_MTases_sf"/>
</dbReference>
<evidence type="ECO:0000313" key="9">
    <source>
        <dbReference type="Proteomes" id="UP000001203"/>
    </source>
</evidence>
<evidence type="ECO:0000256" key="1">
    <source>
        <dbReference type="ARBA" id="ARBA00006594"/>
    </source>
</evidence>
<dbReference type="PRINTS" id="PR00505">
    <property type="entry name" value="D12N6MTFRASE"/>
</dbReference>
<keyword evidence="3" id="KW-0489">Methyltransferase</keyword>
<dbReference type="InterPro" id="IPR023095">
    <property type="entry name" value="Ade_MeTrfase_dom_2"/>
</dbReference>
<organism evidence="8 9">
    <name type="scientific">Crocosphaera subtropica (strain ATCC 51142 / BH68)</name>
    <name type="common">Cyanothece sp. (strain ATCC 51142)</name>
    <dbReference type="NCBI Taxonomy" id="43989"/>
    <lineage>
        <taxon>Bacteria</taxon>
        <taxon>Bacillati</taxon>
        <taxon>Cyanobacteriota</taxon>
        <taxon>Cyanophyceae</taxon>
        <taxon>Oscillatoriophycideae</taxon>
        <taxon>Chroococcales</taxon>
        <taxon>Aphanothecaceae</taxon>
        <taxon>Crocosphaera</taxon>
        <taxon>Crocosphaera subtropica</taxon>
    </lineage>
</organism>
<dbReference type="GO" id="GO:0009007">
    <property type="term" value="F:site-specific DNA-methyltransferase (adenine-specific) activity"/>
    <property type="evidence" value="ECO:0007669"/>
    <property type="project" value="UniProtKB-EC"/>
</dbReference>
<dbReference type="PANTHER" id="PTHR30481">
    <property type="entry name" value="DNA ADENINE METHYLASE"/>
    <property type="match status" value="1"/>
</dbReference>
<protein>
    <recommendedName>
        <fullName evidence="2">site-specific DNA-methyltransferase (adenine-specific)</fullName>
        <ecNumber evidence="2">2.1.1.72</ecNumber>
    </recommendedName>
</protein>
<dbReference type="InterPro" id="IPR012327">
    <property type="entry name" value="MeTrfase_D12"/>
</dbReference>
<dbReference type="Gene3D" id="3.40.50.150">
    <property type="entry name" value="Vaccinia Virus protein VP39"/>
    <property type="match status" value="1"/>
</dbReference>
<dbReference type="Gene3D" id="1.10.1020.10">
    <property type="entry name" value="Adenine-specific Methyltransferase, Domain 2"/>
    <property type="match status" value="1"/>
</dbReference>